<evidence type="ECO:0000256" key="6">
    <source>
        <dbReference type="ARBA" id="ARBA00015118"/>
    </source>
</evidence>
<keyword evidence="12" id="KW-0482">Metalloprotease</keyword>
<dbReference type="PANTHER" id="PTHR28570">
    <property type="entry name" value="ASPARTYL AMINOPEPTIDASE"/>
    <property type="match status" value="1"/>
</dbReference>
<dbReference type="OrthoDB" id="9880441at2759"/>
<evidence type="ECO:0000256" key="12">
    <source>
        <dbReference type="ARBA" id="ARBA00023049"/>
    </source>
</evidence>
<evidence type="ECO:0000256" key="5">
    <source>
        <dbReference type="ARBA" id="ARBA00011965"/>
    </source>
</evidence>
<comment type="subunit">
    <text evidence="4">Tetrahedron-shaped homododecamer built from six homodimers.</text>
</comment>
<proteinExistence type="inferred from homology"/>
<evidence type="ECO:0000313" key="15">
    <source>
        <dbReference type="WBParaSite" id="EVEC_0000096001-mRNA-1"/>
    </source>
</evidence>
<keyword evidence="11" id="KW-0862">Zinc</keyword>
<dbReference type="Pfam" id="PF02127">
    <property type="entry name" value="Peptidase_M18"/>
    <property type="match status" value="1"/>
</dbReference>
<dbReference type="PANTHER" id="PTHR28570:SF3">
    <property type="entry name" value="ASPARTYL AMINOPEPTIDASE"/>
    <property type="match status" value="1"/>
</dbReference>
<dbReference type="GO" id="GO:0008237">
    <property type="term" value="F:metallopeptidase activity"/>
    <property type="evidence" value="ECO:0007669"/>
    <property type="project" value="UniProtKB-KW"/>
</dbReference>
<dbReference type="GO" id="GO:0005737">
    <property type="term" value="C:cytoplasm"/>
    <property type="evidence" value="ECO:0007669"/>
    <property type="project" value="UniProtKB-ARBA"/>
</dbReference>
<dbReference type="AlphaFoldDB" id="A0A0N4UUB0"/>
<dbReference type="GO" id="GO:0008270">
    <property type="term" value="F:zinc ion binding"/>
    <property type="evidence" value="ECO:0007669"/>
    <property type="project" value="InterPro"/>
</dbReference>
<dbReference type="Gene3D" id="2.30.250.10">
    <property type="entry name" value="Aminopeptidase i, Domain 2"/>
    <property type="match status" value="1"/>
</dbReference>
<dbReference type="InterPro" id="IPR001948">
    <property type="entry name" value="Peptidase_M18"/>
</dbReference>
<dbReference type="WBParaSite" id="EVEC_0000096001-mRNA-1">
    <property type="protein sequence ID" value="EVEC_0000096001-mRNA-1"/>
    <property type="gene ID" value="EVEC_0000096001"/>
</dbReference>
<dbReference type="GO" id="GO:0004177">
    <property type="term" value="F:aminopeptidase activity"/>
    <property type="evidence" value="ECO:0007669"/>
    <property type="project" value="UniProtKB-KW"/>
</dbReference>
<name>A0A0N4UUB0_ENTVE</name>
<evidence type="ECO:0000256" key="8">
    <source>
        <dbReference type="ARBA" id="ARBA00022670"/>
    </source>
</evidence>
<evidence type="ECO:0000256" key="1">
    <source>
        <dbReference type="ARBA" id="ARBA00001335"/>
    </source>
</evidence>
<sequence length="111" mass="12185">MAGHTSTEIKEAASKFVSFLNRAVTPFHAVDILSVRLKAEGFVQLKENEHWNIECNGKYFVTRNDSALFAFAVGGKYVPGHGFTMTAAHTDSPSLRVKPISKISNENCAQV</sequence>
<dbReference type="GO" id="GO:0006508">
    <property type="term" value="P:proteolysis"/>
    <property type="evidence" value="ECO:0007669"/>
    <property type="project" value="UniProtKB-KW"/>
</dbReference>
<comment type="cofactor">
    <cofactor evidence="2">
        <name>Zn(2+)</name>
        <dbReference type="ChEBI" id="CHEBI:29105"/>
    </cofactor>
</comment>
<protein>
    <recommendedName>
        <fullName evidence="6">Aspartyl aminopeptidase</fullName>
        <ecNumber evidence="5">3.4.11.21</ecNumber>
    </recommendedName>
</protein>
<dbReference type="InterPro" id="IPR023358">
    <property type="entry name" value="Peptidase_M18_dom2"/>
</dbReference>
<keyword evidence="10" id="KW-0378">Hydrolase</keyword>
<evidence type="ECO:0000256" key="11">
    <source>
        <dbReference type="ARBA" id="ARBA00022833"/>
    </source>
</evidence>
<evidence type="ECO:0000256" key="7">
    <source>
        <dbReference type="ARBA" id="ARBA00022438"/>
    </source>
</evidence>
<organism evidence="15">
    <name type="scientific">Enterobius vermicularis</name>
    <name type="common">Human pinworm</name>
    <dbReference type="NCBI Taxonomy" id="51028"/>
    <lineage>
        <taxon>Eukaryota</taxon>
        <taxon>Metazoa</taxon>
        <taxon>Ecdysozoa</taxon>
        <taxon>Nematoda</taxon>
        <taxon>Chromadorea</taxon>
        <taxon>Rhabditida</taxon>
        <taxon>Spirurina</taxon>
        <taxon>Oxyuridomorpha</taxon>
        <taxon>Oxyuroidea</taxon>
        <taxon>Oxyuridae</taxon>
        <taxon>Enterobius</taxon>
    </lineage>
</organism>
<evidence type="ECO:0000256" key="3">
    <source>
        <dbReference type="ARBA" id="ARBA00008290"/>
    </source>
</evidence>
<dbReference type="Proteomes" id="UP000274131">
    <property type="component" value="Unassembled WGS sequence"/>
</dbReference>
<dbReference type="SUPFAM" id="SSF53187">
    <property type="entry name" value="Zn-dependent exopeptidases"/>
    <property type="match status" value="1"/>
</dbReference>
<reference evidence="15" key="1">
    <citation type="submission" date="2017-02" db="UniProtKB">
        <authorList>
            <consortium name="WormBaseParasite"/>
        </authorList>
    </citation>
    <scope>IDENTIFICATION</scope>
</reference>
<dbReference type="EC" id="3.4.11.21" evidence="5"/>
<dbReference type="EMBL" id="UXUI01002146">
    <property type="protein sequence ID" value="VDD85532.1"/>
    <property type="molecule type" value="Genomic_DNA"/>
</dbReference>
<keyword evidence="9" id="KW-0479">Metal-binding</keyword>
<keyword evidence="7" id="KW-0031">Aminopeptidase</keyword>
<evidence type="ECO:0000256" key="4">
    <source>
        <dbReference type="ARBA" id="ARBA00011395"/>
    </source>
</evidence>
<evidence type="ECO:0000256" key="9">
    <source>
        <dbReference type="ARBA" id="ARBA00022723"/>
    </source>
</evidence>
<gene>
    <name evidence="13" type="ORF">EVEC_LOCUS675</name>
</gene>
<reference evidence="13 14" key="2">
    <citation type="submission" date="2018-10" db="EMBL/GenBank/DDBJ databases">
        <authorList>
            <consortium name="Pathogen Informatics"/>
        </authorList>
    </citation>
    <scope>NUCLEOTIDE SEQUENCE [LARGE SCALE GENOMIC DNA]</scope>
</reference>
<evidence type="ECO:0000313" key="13">
    <source>
        <dbReference type="EMBL" id="VDD85532.1"/>
    </source>
</evidence>
<dbReference type="STRING" id="51028.A0A0N4UUB0"/>
<keyword evidence="14" id="KW-1185">Reference proteome</keyword>
<keyword evidence="8" id="KW-0645">Protease</keyword>
<comment type="similarity">
    <text evidence="3">Belongs to the peptidase M18 family.</text>
</comment>
<dbReference type="Gene3D" id="3.40.630.10">
    <property type="entry name" value="Zn peptidases"/>
    <property type="match status" value="1"/>
</dbReference>
<evidence type="ECO:0000256" key="10">
    <source>
        <dbReference type="ARBA" id="ARBA00022801"/>
    </source>
</evidence>
<comment type="catalytic activity">
    <reaction evidence="1">
        <text>Release of an N-terminal aspartate or glutamate from a peptide, with a preference for aspartate.</text>
        <dbReference type="EC" id="3.4.11.21"/>
    </reaction>
</comment>
<evidence type="ECO:0000256" key="2">
    <source>
        <dbReference type="ARBA" id="ARBA00001947"/>
    </source>
</evidence>
<accession>A0A0N4UUB0</accession>
<evidence type="ECO:0000313" key="14">
    <source>
        <dbReference type="Proteomes" id="UP000274131"/>
    </source>
</evidence>